<sequence length="114" mass="12981">MNGLATIKYKELKDVFVAFASHEIAAIELKQNGEHKLAAYHKKEAAKYAAIALELNQLMYSDKLTSKAFKKALYKHCKTDILHELTKASWIATNKTPTEIKKLLATALKEWFEQ</sequence>
<dbReference type="EMBL" id="LAZR01000278">
    <property type="protein sequence ID" value="KKN77489.1"/>
    <property type="molecule type" value="Genomic_DNA"/>
</dbReference>
<comment type="caution">
    <text evidence="1">The sequence shown here is derived from an EMBL/GenBank/DDBJ whole genome shotgun (WGS) entry which is preliminary data.</text>
</comment>
<organism evidence="1">
    <name type="scientific">marine sediment metagenome</name>
    <dbReference type="NCBI Taxonomy" id="412755"/>
    <lineage>
        <taxon>unclassified sequences</taxon>
        <taxon>metagenomes</taxon>
        <taxon>ecological metagenomes</taxon>
    </lineage>
</organism>
<accession>A0A0F9TE58</accession>
<name>A0A0F9TE58_9ZZZZ</name>
<proteinExistence type="predicted"/>
<dbReference type="AlphaFoldDB" id="A0A0F9TE58"/>
<reference evidence="1" key="1">
    <citation type="journal article" date="2015" name="Nature">
        <title>Complex archaea that bridge the gap between prokaryotes and eukaryotes.</title>
        <authorList>
            <person name="Spang A."/>
            <person name="Saw J.H."/>
            <person name="Jorgensen S.L."/>
            <person name="Zaremba-Niedzwiedzka K."/>
            <person name="Martijn J."/>
            <person name="Lind A.E."/>
            <person name="van Eijk R."/>
            <person name="Schleper C."/>
            <person name="Guy L."/>
            <person name="Ettema T.J."/>
        </authorList>
    </citation>
    <scope>NUCLEOTIDE SEQUENCE</scope>
</reference>
<gene>
    <name evidence="1" type="ORF">LCGC14_0360480</name>
</gene>
<protein>
    <submittedName>
        <fullName evidence="1">Uncharacterized protein</fullName>
    </submittedName>
</protein>
<evidence type="ECO:0000313" key="1">
    <source>
        <dbReference type="EMBL" id="KKN77489.1"/>
    </source>
</evidence>